<dbReference type="Proteomes" id="UP000805649">
    <property type="component" value="Unassembled WGS sequence"/>
</dbReference>
<organism evidence="1 2">
    <name type="scientific">Colletotrichum truncatum</name>
    <name type="common">Anthracnose fungus</name>
    <name type="synonym">Colletotrichum capsici</name>
    <dbReference type="NCBI Taxonomy" id="5467"/>
    <lineage>
        <taxon>Eukaryota</taxon>
        <taxon>Fungi</taxon>
        <taxon>Dikarya</taxon>
        <taxon>Ascomycota</taxon>
        <taxon>Pezizomycotina</taxon>
        <taxon>Sordariomycetes</taxon>
        <taxon>Hypocreomycetidae</taxon>
        <taxon>Glomerellales</taxon>
        <taxon>Glomerellaceae</taxon>
        <taxon>Colletotrichum</taxon>
        <taxon>Colletotrichum truncatum species complex</taxon>
    </lineage>
</organism>
<evidence type="ECO:0000313" key="2">
    <source>
        <dbReference type="Proteomes" id="UP000805649"/>
    </source>
</evidence>
<proteinExistence type="predicted"/>
<keyword evidence="2" id="KW-1185">Reference proteome</keyword>
<evidence type="ECO:0000313" key="1">
    <source>
        <dbReference type="EMBL" id="KAL0932509.1"/>
    </source>
</evidence>
<reference evidence="1 2" key="1">
    <citation type="journal article" date="2020" name="Phytopathology">
        <title>Genome Sequence Resources of Colletotrichum truncatum, C. plurivorum, C. musicola, and C. sojae: Four Species Pathogenic to Soybean (Glycine max).</title>
        <authorList>
            <person name="Rogerio F."/>
            <person name="Boufleur T.R."/>
            <person name="Ciampi-Guillardi M."/>
            <person name="Sukno S.A."/>
            <person name="Thon M.R."/>
            <person name="Massola Junior N.S."/>
            <person name="Baroncelli R."/>
        </authorList>
    </citation>
    <scope>NUCLEOTIDE SEQUENCE [LARGE SCALE GENOMIC DNA]</scope>
    <source>
        <strain evidence="1 2">CMES1059</strain>
    </source>
</reference>
<accession>A0ACC3YKT2</accession>
<gene>
    <name evidence="1" type="ORF">CTRU02_213462</name>
</gene>
<comment type="caution">
    <text evidence="1">The sequence shown here is derived from an EMBL/GenBank/DDBJ whole genome shotgun (WGS) entry which is preliminary data.</text>
</comment>
<protein>
    <submittedName>
        <fullName evidence="1">Uncharacterized protein</fullName>
    </submittedName>
</protein>
<name>A0ACC3YKT2_COLTU</name>
<dbReference type="EMBL" id="VUJX02000009">
    <property type="protein sequence ID" value="KAL0932509.1"/>
    <property type="molecule type" value="Genomic_DNA"/>
</dbReference>
<sequence length="41" mass="4632">MRARTTIPKLPQPRWSMARPVPSSMSQLHSLNTPSCDIILL</sequence>